<dbReference type="Proteomes" id="UP001567571">
    <property type="component" value="Unassembled WGS sequence"/>
</dbReference>
<organism evidence="5 7">
    <name type="scientific">Halorubrum ejinorense</name>
    <dbReference type="NCBI Taxonomy" id="425309"/>
    <lineage>
        <taxon>Archaea</taxon>
        <taxon>Methanobacteriati</taxon>
        <taxon>Methanobacteriota</taxon>
        <taxon>Stenosarchaea group</taxon>
        <taxon>Halobacteria</taxon>
        <taxon>Halobacteriales</taxon>
        <taxon>Haloferacaceae</taxon>
        <taxon>Halorubrum</taxon>
    </lineage>
</organism>
<evidence type="ECO:0000259" key="2">
    <source>
        <dbReference type="Pfam" id="PF18009"/>
    </source>
</evidence>
<dbReference type="EMBL" id="JBEDNW010000003">
    <property type="protein sequence ID" value="MEZ3166844.1"/>
    <property type="molecule type" value="Genomic_DNA"/>
</dbReference>
<dbReference type="Proteomes" id="UP001501425">
    <property type="component" value="Unassembled WGS sequence"/>
</dbReference>
<feature type="domain" description="DUF7348" evidence="4">
    <location>
        <begin position="36"/>
        <end position="107"/>
    </location>
</feature>
<keyword evidence="8" id="KW-1185">Reference proteome</keyword>
<protein>
    <submittedName>
        <fullName evidence="5">DR2241 family protein</fullName>
    </submittedName>
</protein>
<feature type="domain" description="DR2241 stabilising" evidence="3">
    <location>
        <begin position="128"/>
        <end position="237"/>
    </location>
</feature>
<name>A0AAV3SSX5_9EURY</name>
<feature type="domain" description="DR2241 4Fe-4S iron-sulfur cluster binding" evidence="2">
    <location>
        <begin position="238"/>
        <end position="323"/>
    </location>
</feature>
<evidence type="ECO:0000259" key="4">
    <source>
        <dbReference type="Pfam" id="PF24039"/>
    </source>
</evidence>
<proteinExistence type="predicted"/>
<evidence type="ECO:0000313" key="5">
    <source>
        <dbReference type="EMBL" id="GAA0546543.1"/>
    </source>
</evidence>
<comment type="caution">
    <text evidence="5">The sequence shown here is derived from an EMBL/GenBank/DDBJ whole genome shotgun (WGS) entry which is preliminary data.</text>
</comment>
<evidence type="ECO:0000313" key="6">
    <source>
        <dbReference type="EMBL" id="MEZ3166844.1"/>
    </source>
</evidence>
<dbReference type="RefSeq" id="WP_343779007.1">
    <property type="nucleotide sequence ID" value="NZ_BAAADQ010000013.1"/>
</dbReference>
<dbReference type="EMBL" id="BAAADQ010000013">
    <property type="protein sequence ID" value="GAA0546543.1"/>
    <property type="molecule type" value="Genomic_DNA"/>
</dbReference>
<reference evidence="5" key="1">
    <citation type="journal article" date="2014" name="Int. J. Syst. Evol. Microbiol.">
        <title>Complete genome sequence of Corynebacterium casei LMG S-19264T (=DSM 44701T), isolated from a smear-ripened cheese.</title>
        <authorList>
            <consortium name="US DOE Joint Genome Institute (JGI-PGF)"/>
            <person name="Walter F."/>
            <person name="Albersmeier A."/>
            <person name="Kalinowski J."/>
            <person name="Ruckert C."/>
        </authorList>
    </citation>
    <scope>NUCLEOTIDE SEQUENCE</scope>
    <source>
        <strain evidence="5">JCM 14265</strain>
    </source>
</reference>
<dbReference type="Pfam" id="PF18009">
    <property type="entry name" value="Fer4_23"/>
    <property type="match status" value="1"/>
</dbReference>
<dbReference type="Pfam" id="PF18069">
    <property type="entry name" value="DR2241"/>
    <property type="match status" value="1"/>
</dbReference>
<dbReference type="InterPro" id="IPR041346">
    <property type="entry name" value="DR2241_Fer4"/>
</dbReference>
<reference evidence="6 8" key="3">
    <citation type="submission" date="2024-06" db="EMBL/GenBank/DDBJ databases">
        <title>Halorubrum miltondacostae sp. nov., a potential PHA producer isolated from an inland solar saltern in Rio Maior, Portugal.</title>
        <authorList>
            <person name="Albuquerque L."/>
            <person name="Viver T."/>
            <person name="Barroso C."/>
            <person name="Claudino R."/>
            <person name="Galvan M."/>
            <person name="Simoes G."/>
            <person name="Lobo Da Cunha A."/>
            <person name="Egas C."/>
        </authorList>
    </citation>
    <scope>NUCLEOTIDE SEQUENCE [LARGE SCALE GENOMIC DNA]</scope>
    <source>
        <strain evidence="6 8">DSM 18646</strain>
    </source>
</reference>
<dbReference type="Gene3D" id="3.30.1360.190">
    <property type="match status" value="1"/>
</dbReference>
<feature type="region of interest" description="Disordered" evidence="1">
    <location>
        <begin position="1"/>
        <end position="36"/>
    </location>
</feature>
<dbReference type="InterPro" id="IPR041181">
    <property type="entry name" value="DR2241_middle"/>
</dbReference>
<accession>A0AAV3SSX5</accession>
<evidence type="ECO:0000313" key="7">
    <source>
        <dbReference type="Proteomes" id="UP001501425"/>
    </source>
</evidence>
<reference evidence="5" key="2">
    <citation type="submission" date="2023-12" db="EMBL/GenBank/DDBJ databases">
        <authorList>
            <person name="Sun Q."/>
            <person name="Inoue M."/>
        </authorList>
    </citation>
    <scope>NUCLEOTIDE SEQUENCE</scope>
    <source>
        <strain evidence="5">JCM 14265</strain>
    </source>
</reference>
<sequence>MSDPTPDAATDDGDDGDDATDDTEAPTVPPIDLPGDAFDAVLDALDDRDPGEPVRFEGFTVTRADDGGYVLADGDRSDPMAERELHEALAERAPAVTDWYAFERVVGEFGPRRAFLRWIEDADGETVAARYAALAAGIERAWGELKITATVTDRGERRYDVRHADDAGVPVDDLTAHDDPLDARDLVTFDEKGRYRPLKTAPSLASGWVFPDLGPRDFYETVETIYPATVANWHREREGELDVTHWRETMERQSGIYGVVKTWDRGEGYEHVNWVAEACCDDSQCLKRREWQYDDDTDLDVDGGDGAFPCREPCSVVVSAARKWTRLESEQPRTYEFDLTPSEKEQVEDIIEAVADGRTDEIREADTKEGANRYRTRFLRAKLFDDEGNLGGVPTEPDDE</sequence>
<feature type="compositionally biased region" description="Acidic residues" evidence="1">
    <location>
        <begin position="9"/>
        <end position="24"/>
    </location>
</feature>
<evidence type="ECO:0000313" key="8">
    <source>
        <dbReference type="Proteomes" id="UP001567571"/>
    </source>
</evidence>
<dbReference type="InterPro" id="IPR055772">
    <property type="entry name" value="DUF7348"/>
</dbReference>
<dbReference type="Gene3D" id="3.30.70.2320">
    <property type="match status" value="1"/>
</dbReference>
<evidence type="ECO:0000256" key="1">
    <source>
        <dbReference type="SAM" id="MobiDB-lite"/>
    </source>
</evidence>
<dbReference type="Pfam" id="PF24039">
    <property type="entry name" value="DUF7348"/>
    <property type="match status" value="1"/>
</dbReference>
<evidence type="ECO:0000259" key="3">
    <source>
        <dbReference type="Pfam" id="PF18069"/>
    </source>
</evidence>
<gene>
    <name evidence="6" type="ORF">ABNG02_05845</name>
    <name evidence="5" type="ORF">GCM10008994_21750</name>
</gene>
<dbReference type="AlphaFoldDB" id="A0AAV3SSX5"/>